<dbReference type="Gene3D" id="3.30.2010.10">
    <property type="entry name" value="Metalloproteases ('zincins'), catalytic domain"/>
    <property type="match status" value="1"/>
</dbReference>
<evidence type="ECO:0000313" key="4">
    <source>
        <dbReference type="Proteomes" id="UP001596413"/>
    </source>
</evidence>
<organism evidence="3 4">
    <name type="scientific">Streptomyces polyrhachis</name>
    <dbReference type="NCBI Taxonomy" id="1282885"/>
    <lineage>
        <taxon>Bacteria</taxon>
        <taxon>Bacillati</taxon>
        <taxon>Actinomycetota</taxon>
        <taxon>Actinomycetes</taxon>
        <taxon>Kitasatosporales</taxon>
        <taxon>Streptomycetaceae</taxon>
        <taxon>Streptomyces</taxon>
    </lineage>
</organism>
<sequence>MPADHQHSAAGPKTASAVEVRRSARRRRTVSAYRDGDRTVVLIPARMSEAEERRWVEVMLGRLQAQERRRMPGDSELAARARQLSAQYLGGGPQPTTVRWVTNQNTRWGSCTPDEGTIRLSHRLKGMPEYVVDYVLLHELAHLLVPGHGPRFWKLLEVYPKTERARGYLEGVVAIESLPFIPGQSDKG</sequence>
<gene>
    <name evidence="3" type="ORF">ACFQLX_16775</name>
</gene>
<dbReference type="Proteomes" id="UP001596413">
    <property type="component" value="Unassembled WGS sequence"/>
</dbReference>
<dbReference type="EC" id="3.4.24.-" evidence="3"/>
<evidence type="ECO:0000259" key="2">
    <source>
        <dbReference type="Pfam" id="PF01863"/>
    </source>
</evidence>
<dbReference type="PANTHER" id="PTHR30399">
    <property type="entry name" value="UNCHARACTERIZED PROTEIN YGJP"/>
    <property type="match status" value="1"/>
</dbReference>
<dbReference type="GO" id="GO:0016787">
    <property type="term" value="F:hydrolase activity"/>
    <property type="evidence" value="ECO:0007669"/>
    <property type="project" value="UniProtKB-KW"/>
</dbReference>
<name>A0ABW2GGN0_9ACTN</name>
<dbReference type="EMBL" id="JBHSZO010000025">
    <property type="protein sequence ID" value="MFC7219802.1"/>
    <property type="molecule type" value="Genomic_DNA"/>
</dbReference>
<proteinExistence type="predicted"/>
<evidence type="ECO:0000313" key="3">
    <source>
        <dbReference type="EMBL" id="MFC7219802.1"/>
    </source>
</evidence>
<dbReference type="PANTHER" id="PTHR30399:SF1">
    <property type="entry name" value="UTP PYROPHOSPHATASE"/>
    <property type="match status" value="1"/>
</dbReference>
<dbReference type="CDD" id="cd07344">
    <property type="entry name" value="M48_yhfN_like"/>
    <property type="match status" value="1"/>
</dbReference>
<accession>A0ABW2GGN0</accession>
<dbReference type="RefSeq" id="WP_386415901.1">
    <property type="nucleotide sequence ID" value="NZ_JBHSZO010000025.1"/>
</dbReference>
<dbReference type="Pfam" id="PF01863">
    <property type="entry name" value="YgjP-like"/>
    <property type="match status" value="1"/>
</dbReference>
<comment type="caution">
    <text evidence="3">The sequence shown here is derived from an EMBL/GenBank/DDBJ whole genome shotgun (WGS) entry which is preliminary data.</text>
</comment>
<reference evidence="4" key="1">
    <citation type="journal article" date="2019" name="Int. J. Syst. Evol. Microbiol.">
        <title>The Global Catalogue of Microorganisms (GCM) 10K type strain sequencing project: providing services to taxonomists for standard genome sequencing and annotation.</title>
        <authorList>
            <consortium name="The Broad Institute Genomics Platform"/>
            <consortium name="The Broad Institute Genome Sequencing Center for Infectious Disease"/>
            <person name="Wu L."/>
            <person name="Ma J."/>
        </authorList>
    </citation>
    <scope>NUCLEOTIDE SEQUENCE [LARGE SCALE GENOMIC DNA]</scope>
    <source>
        <strain evidence="4">CGMCC 1.13681</strain>
    </source>
</reference>
<dbReference type="InterPro" id="IPR053136">
    <property type="entry name" value="UTP_pyrophosphatase-like"/>
</dbReference>
<keyword evidence="4" id="KW-1185">Reference proteome</keyword>
<evidence type="ECO:0000256" key="1">
    <source>
        <dbReference type="SAM" id="MobiDB-lite"/>
    </source>
</evidence>
<feature type="domain" description="YgjP-like metallopeptidase" evidence="2">
    <location>
        <begin position="101"/>
        <end position="169"/>
    </location>
</feature>
<feature type="region of interest" description="Disordered" evidence="1">
    <location>
        <begin position="1"/>
        <end position="24"/>
    </location>
</feature>
<dbReference type="InterPro" id="IPR002725">
    <property type="entry name" value="YgjP-like_metallopeptidase"/>
</dbReference>
<keyword evidence="3" id="KW-0378">Hydrolase</keyword>
<protein>
    <submittedName>
        <fullName evidence="3">M48 family metallopeptidase</fullName>
        <ecNumber evidence="3">3.4.24.-</ecNumber>
    </submittedName>
</protein>